<dbReference type="SMART" id="SM00670">
    <property type="entry name" value="PINc"/>
    <property type="match status" value="1"/>
</dbReference>
<dbReference type="EMBL" id="WJQU01000001">
    <property type="protein sequence ID" value="KAJ6648869.1"/>
    <property type="molecule type" value="Genomic_DNA"/>
</dbReference>
<dbReference type="InterPro" id="IPR002716">
    <property type="entry name" value="PIN_dom"/>
</dbReference>
<dbReference type="CDD" id="cd18727">
    <property type="entry name" value="PIN_Swt1-like"/>
    <property type="match status" value="1"/>
</dbReference>
<dbReference type="SUPFAM" id="SSF51045">
    <property type="entry name" value="WW domain"/>
    <property type="match status" value="1"/>
</dbReference>
<sequence>MNSSADVNVPDGWIAKKSKRRANRIYYFNTVTHESQWNHPGSNAEETPTKRQTKESRNEKDSDRSFRLSNHSKQIKKHSKTPAQDRLQKLVTQLKNNPNAQKNLCNESKQVENTASQKLHTPTKSKSDTKGDGTIDQSIRNSINFTVFDSSLNENNVTATDKSDEIPSLFPPKTPSQDRLSRLRNSLNSQNEKKPPNDDTSHDAVKLFKFEFGFLSNERNVPPAAANEMEAMDWESCEVFERVEKNSCNKLVSPYVIPDTNVFLDDLSCIKETIHRADTKYNVLVPFVVLQELDKLKMRQVDQRISSLASTAIKFIYNELKSKKDRLQGQKATEDSVHLIEVTNGDDRILNCCLQLSHQSREIILITNDTNLSNKAIASDVKTMTCKEYRSKNIEL</sequence>
<organism evidence="3 4">
    <name type="scientific">Pseudolycoriella hygida</name>
    <dbReference type="NCBI Taxonomy" id="35572"/>
    <lineage>
        <taxon>Eukaryota</taxon>
        <taxon>Metazoa</taxon>
        <taxon>Ecdysozoa</taxon>
        <taxon>Arthropoda</taxon>
        <taxon>Hexapoda</taxon>
        <taxon>Insecta</taxon>
        <taxon>Pterygota</taxon>
        <taxon>Neoptera</taxon>
        <taxon>Endopterygota</taxon>
        <taxon>Diptera</taxon>
        <taxon>Nematocera</taxon>
        <taxon>Sciaroidea</taxon>
        <taxon>Sciaridae</taxon>
        <taxon>Pseudolycoriella</taxon>
    </lineage>
</organism>
<evidence type="ECO:0000313" key="4">
    <source>
        <dbReference type="Proteomes" id="UP001151699"/>
    </source>
</evidence>
<proteinExistence type="predicted"/>
<dbReference type="Gene3D" id="2.20.70.10">
    <property type="match status" value="1"/>
</dbReference>
<dbReference type="InterPro" id="IPR029060">
    <property type="entry name" value="PIN-like_dom_sf"/>
</dbReference>
<dbReference type="PROSITE" id="PS50020">
    <property type="entry name" value="WW_DOMAIN_2"/>
    <property type="match status" value="1"/>
</dbReference>
<evidence type="ECO:0000256" key="1">
    <source>
        <dbReference type="SAM" id="MobiDB-lite"/>
    </source>
</evidence>
<dbReference type="InterPro" id="IPR052626">
    <property type="entry name" value="SWT1_Regulator"/>
</dbReference>
<evidence type="ECO:0000259" key="2">
    <source>
        <dbReference type="PROSITE" id="PS50020"/>
    </source>
</evidence>
<dbReference type="InterPro" id="IPR001202">
    <property type="entry name" value="WW_dom"/>
</dbReference>
<comment type="caution">
    <text evidence="3">The sequence shown here is derived from an EMBL/GenBank/DDBJ whole genome shotgun (WGS) entry which is preliminary data.</text>
</comment>
<feature type="region of interest" description="Disordered" evidence="1">
    <location>
        <begin position="35"/>
        <end position="84"/>
    </location>
</feature>
<feature type="compositionally biased region" description="Basic and acidic residues" evidence="1">
    <location>
        <begin position="47"/>
        <end position="66"/>
    </location>
</feature>
<gene>
    <name evidence="3" type="primary">Swt1</name>
    <name evidence="3" type="ORF">Bhyg_04101</name>
</gene>
<feature type="region of interest" description="Disordered" evidence="1">
    <location>
        <begin position="158"/>
        <end position="182"/>
    </location>
</feature>
<protein>
    <submittedName>
        <fullName evidence="3">Transcriptional protein SWT1</fullName>
    </submittedName>
</protein>
<dbReference type="Proteomes" id="UP001151699">
    <property type="component" value="Chromosome A"/>
</dbReference>
<dbReference type="SUPFAM" id="SSF88723">
    <property type="entry name" value="PIN domain-like"/>
    <property type="match status" value="1"/>
</dbReference>
<keyword evidence="4" id="KW-1185">Reference proteome</keyword>
<feature type="domain" description="WW" evidence="2">
    <location>
        <begin position="7"/>
        <end position="42"/>
    </location>
</feature>
<feature type="compositionally biased region" description="Polar residues" evidence="1">
    <location>
        <begin position="99"/>
        <end position="124"/>
    </location>
</feature>
<accession>A0A9Q0NEK2</accession>
<dbReference type="Pfam" id="PF00397">
    <property type="entry name" value="WW"/>
    <property type="match status" value="1"/>
</dbReference>
<feature type="region of interest" description="Disordered" evidence="1">
    <location>
        <begin position="99"/>
        <end position="136"/>
    </location>
</feature>
<feature type="compositionally biased region" description="Polar residues" evidence="1">
    <location>
        <begin position="35"/>
        <end position="46"/>
    </location>
</feature>
<reference evidence="3" key="1">
    <citation type="submission" date="2022-07" db="EMBL/GenBank/DDBJ databases">
        <authorList>
            <person name="Trinca V."/>
            <person name="Uliana J.V.C."/>
            <person name="Torres T.T."/>
            <person name="Ward R.J."/>
            <person name="Monesi N."/>
        </authorList>
    </citation>
    <scope>NUCLEOTIDE SEQUENCE</scope>
    <source>
        <strain evidence="3">HSMRA1968</strain>
        <tissue evidence="3">Whole embryos</tissue>
    </source>
</reference>
<dbReference type="InterPro" id="IPR036020">
    <property type="entry name" value="WW_dom_sf"/>
</dbReference>
<dbReference type="OrthoDB" id="548295at2759"/>
<dbReference type="Gene3D" id="3.40.50.1010">
    <property type="entry name" value="5'-nuclease"/>
    <property type="match status" value="1"/>
</dbReference>
<dbReference type="CDD" id="cd00201">
    <property type="entry name" value="WW"/>
    <property type="match status" value="1"/>
</dbReference>
<name>A0A9Q0NEK2_9DIPT</name>
<dbReference type="GO" id="GO:0005634">
    <property type="term" value="C:nucleus"/>
    <property type="evidence" value="ECO:0007669"/>
    <property type="project" value="TreeGrafter"/>
</dbReference>
<dbReference type="AlphaFoldDB" id="A0A9Q0NEK2"/>
<dbReference type="SMART" id="SM00456">
    <property type="entry name" value="WW"/>
    <property type="match status" value="1"/>
</dbReference>
<dbReference type="PANTHER" id="PTHR16161:SF0">
    <property type="entry name" value="TRANSCRIPTIONAL PROTEIN SWT1"/>
    <property type="match status" value="1"/>
</dbReference>
<dbReference type="Pfam" id="PF13638">
    <property type="entry name" value="PIN_4"/>
    <property type="match status" value="1"/>
</dbReference>
<dbReference type="PANTHER" id="PTHR16161">
    <property type="entry name" value="TRANSCRIPTIONAL PROTEIN SWT1"/>
    <property type="match status" value="1"/>
</dbReference>
<evidence type="ECO:0000313" key="3">
    <source>
        <dbReference type="EMBL" id="KAJ6648869.1"/>
    </source>
</evidence>